<comment type="caution">
    <text evidence="2">The sequence shown here is derived from an EMBL/GenBank/DDBJ whole genome shotgun (WGS) entry which is preliminary data.</text>
</comment>
<reference evidence="2 3" key="1">
    <citation type="submission" date="2023-07" db="EMBL/GenBank/DDBJ databases">
        <title>Sorghum-associated microbial communities from plants grown in Nebraska, USA.</title>
        <authorList>
            <person name="Schachtman D."/>
        </authorList>
    </citation>
    <scope>NUCLEOTIDE SEQUENCE [LARGE SCALE GENOMIC DNA]</scope>
    <source>
        <strain evidence="2 3">3773</strain>
    </source>
</reference>
<gene>
    <name evidence="2" type="ORF">J2X31_001797</name>
</gene>
<dbReference type="Proteomes" id="UP001255185">
    <property type="component" value="Unassembled WGS sequence"/>
</dbReference>
<evidence type="ECO:0000256" key="1">
    <source>
        <dbReference type="SAM" id="SignalP"/>
    </source>
</evidence>
<feature type="signal peptide" evidence="1">
    <location>
        <begin position="1"/>
        <end position="18"/>
    </location>
</feature>
<proteinExistence type="predicted"/>
<evidence type="ECO:0000313" key="2">
    <source>
        <dbReference type="EMBL" id="MDR6967785.1"/>
    </source>
</evidence>
<keyword evidence="1" id="KW-0732">Signal</keyword>
<keyword evidence="3" id="KW-1185">Reference proteome</keyword>
<evidence type="ECO:0008006" key="4">
    <source>
        <dbReference type="Google" id="ProtNLM"/>
    </source>
</evidence>
<sequence length="128" mass="13772">MKNIFLALIAFTFLGSCASDDNAANCLSYSEAYVDTVASIETADAAGFLYKVNFFVGNGCGGFGSFEETVDGNTITIKLIAKFEGCICTEAIEQRDAVYSFIPPASGTYTLKFKDSENTFITKMVTAE</sequence>
<accession>A0ABU1TPA0</accession>
<organism evidence="2 3">
    <name type="scientific">Flavobacterium arsenatis</name>
    <dbReference type="NCBI Taxonomy" id="1484332"/>
    <lineage>
        <taxon>Bacteria</taxon>
        <taxon>Pseudomonadati</taxon>
        <taxon>Bacteroidota</taxon>
        <taxon>Flavobacteriia</taxon>
        <taxon>Flavobacteriales</taxon>
        <taxon>Flavobacteriaceae</taxon>
        <taxon>Flavobacterium</taxon>
    </lineage>
</organism>
<dbReference type="PROSITE" id="PS51257">
    <property type="entry name" value="PROKAR_LIPOPROTEIN"/>
    <property type="match status" value="1"/>
</dbReference>
<evidence type="ECO:0000313" key="3">
    <source>
        <dbReference type="Proteomes" id="UP001255185"/>
    </source>
</evidence>
<protein>
    <recommendedName>
        <fullName evidence="4">Lipoprotein</fullName>
    </recommendedName>
</protein>
<feature type="chain" id="PRO_5046510576" description="Lipoprotein" evidence="1">
    <location>
        <begin position="19"/>
        <end position="128"/>
    </location>
</feature>
<dbReference type="EMBL" id="JAVDVI010000006">
    <property type="protein sequence ID" value="MDR6967785.1"/>
    <property type="molecule type" value="Genomic_DNA"/>
</dbReference>
<name>A0ABU1TPA0_9FLAO</name>
<dbReference type="RefSeq" id="WP_310026072.1">
    <property type="nucleotide sequence ID" value="NZ_JAVDVI010000006.1"/>
</dbReference>